<dbReference type="SUPFAM" id="SSF81321">
    <property type="entry name" value="Family A G protein-coupled receptor-like"/>
    <property type="match status" value="1"/>
</dbReference>
<dbReference type="GO" id="GO:0004984">
    <property type="term" value="F:olfactory receptor activity"/>
    <property type="evidence" value="ECO:0007669"/>
    <property type="project" value="InterPro"/>
</dbReference>
<organism evidence="14 15">
    <name type="scientific">Eublepharis macularius</name>
    <name type="common">Leopard gecko</name>
    <name type="synonym">Cyrtodactylus macularius</name>
    <dbReference type="NCBI Taxonomy" id="481883"/>
    <lineage>
        <taxon>Eukaryota</taxon>
        <taxon>Metazoa</taxon>
        <taxon>Chordata</taxon>
        <taxon>Craniata</taxon>
        <taxon>Vertebrata</taxon>
        <taxon>Euteleostomi</taxon>
        <taxon>Lepidosauria</taxon>
        <taxon>Squamata</taxon>
        <taxon>Bifurcata</taxon>
        <taxon>Gekkota</taxon>
        <taxon>Eublepharidae</taxon>
        <taxon>Eublepharinae</taxon>
        <taxon>Eublepharis</taxon>
    </lineage>
</organism>
<dbReference type="KEGG" id="emc:129339251"/>
<feature type="transmembrane region" description="Helical" evidence="12">
    <location>
        <begin position="51"/>
        <end position="74"/>
    </location>
</feature>
<keyword evidence="5" id="KW-0552">Olfaction</keyword>
<evidence type="ECO:0000256" key="6">
    <source>
        <dbReference type="ARBA" id="ARBA00022989"/>
    </source>
</evidence>
<dbReference type="FunFam" id="1.20.1070.10:FF:000010">
    <property type="entry name" value="Olfactory receptor"/>
    <property type="match status" value="1"/>
</dbReference>
<dbReference type="GO" id="GO:0004930">
    <property type="term" value="F:G protein-coupled receptor activity"/>
    <property type="evidence" value="ECO:0007669"/>
    <property type="project" value="UniProtKB-KW"/>
</dbReference>
<proteinExistence type="predicted"/>
<evidence type="ECO:0000256" key="10">
    <source>
        <dbReference type="ARBA" id="ARBA00023180"/>
    </source>
</evidence>
<dbReference type="InterPro" id="IPR017452">
    <property type="entry name" value="GPCR_Rhodpsn_7TM"/>
</dbReference>
<keyword evidence="14" id="KW-1185">Reference proteome</keyword>
<feature type="domain" description="G-protein coupled receptors family 1 profile" evidence="13">
    <location>
        <begin position="67"/>
        <end position="316"/>
    </location>
</feature>
<keyword evidence="11" id="KW-0807">Transducer</keyword>
<evidence type="ECO:0000313" key="14">
    <source>
        <dbReference type="Proteomes" id="UP001190640"/>
    </source>
</evidence>
<evidence type="ECO:0000256" key="12">
    <source>
        <dbReference type="SAM" id="Phobius"/>
    </source>
</evidence>
<evidence type="ECO:0000256" key="9">
    <source>
        <dbReference type="ARBA" id="ARBA00023170"/>
    </source>
</evidence>
<comment type="subcellular location">
    <subcellularLocation>
        <location evidence="1">Cell membrane</location>
        <topology evidence="1">Multi-pass membrane protein</topology>
    </subcellularLocation>
</comment>
<keyword evidence="2" id="KW-1003">Cell membrane</keyword>
<accession>A0AA97K4E9</accession>
<evidence type="ECO:0000256" key="7">
    <source>
        <dbReference type="ARBA" id="ARBA00023040"/>
    </source>
</evidence>
<reference evidence="15" key="1">
    <citation type="submission" date="2025-08" db="UniProtKB">
        <authorList>
            <consortium name="RefSeq"/>
        </authorList>
    </citation>
    <scope>IDENTIFICATION</scope>
    <source>
        <tissue evidence="15">Blood</tissue>
    </source>
</reference>
<keyword evidence="9" id="KW-0675">Receptor</keyword>
<gene>
    <name evidence="15" type="primary">LOC129339251</name>
</gene>
<keyword evidence="3" id="KW-0716">Sensory transduction</keyword>
<name>A0AA97K4E9_EUBMA</name>
<keyword evidence="8 12" id="KW-0472">Membrane</keyword>
<evidence type="ECO:0000256" key="8">
    <source>
        <dbReference type="ARBA" id="ARBA00023136"/>
    </source>
</evidence>
<sequence length="363" mass="40827">MFYEVVASAGKINMEPYGATVQSLENRESRNETSITEFILLGFGDDQALQILLFSLFLLIYTVTMAGNILIVLLVATDQHLQTPMYFFLGNLSCLETFCSSNILPRMLFSFLTGRKTISVNACFVQNYFLGAFGAIQCCLLSVMSYDRYLAICKPLHYVTVMNGKLCLQLIAGSWVNGLLASTLTITFMSKLVFCDSNKINHFFCDTFPVIDLSCSETHILKLIMYVLSSMFTIPPFMITLSSYIFIIVAIMRIPSTTGKQKAFSTCSSHPFVVTLFYCTLMAVYLIPNINTLGGLKKFFSVFYTILTPMLNPIIYSLRNKEVKDAFKRLTSCLIVQTQKEMANYCFPLCVFNVFSSSISKIS</sequence>
<dbReference type="PANTHER" id="PTHR26452">
    <property type="entry name" value="OLFACTORY RECEPTOR"/>
    <property type="match status" value="1"/>
</dbReference>
<feature type="transmembrane region" description="Helical" evidence="12">
    <location>
        <begin position="223"/>
        <end position="251"/>
    </location>
</feature>
<evidence type="ECO:0000313" key="15">
    <source>
        <dbReference type="RefSeq" id="XP_054849818.1"/>
    </source>
</evidence>
<dbReference type="Gene3D" id="1.20.1070.10">
    <property type="entry name" value="Rhodopsin 7-helix transmembrane proteins"/>
    <property type="match status" value="1"/>
</dbReference>
<keyword evidence="7" id="KW-0297">G-protein coupled receptor</keyword>
<keyword evidence="6 12" id="KW-1133">Transmembrane helix</keyword>
<evidence type="ECO:0000256" key="4">
    <source>
        <dbReference type="ARBA" id="ARBA00022692"/>
    </source>
</evidence>
<feature type="transmembrane region" description="Helical" evidence="12">
    <location>
        <begin position="263"/>
        <end position="287"/>
    </location>
</feature>
<protein>
    <submittedName>
        <fullName evidence="15">Olfactory receptor 2AP1-like</fullName>
    </submittedName>
</protein>
<feature type="transmembrane region" description="Helical" evidence="12">
    <location>
        <begin position="128"/>
        <end position="146"/>
    </location>
</feature>
<dbReference type="CDD" id="cd15911">
    <property type="entry name" value="7tmA_OR11A-like"/>
    <property type="match status" value="1"/>
</dbReference>
<dbReference type="InterPro" id="IPR000725">
    <property type="entry name" value="Olfact_rcpt"/>
</dbReference>
<evidence type="ECO:0000256" key="11">
    <source>
        <dbReference type="ARBA" id="ARBA00023224"/>
    </source>
</evidence>
<dbReference type="Pfam" id="PF13853">
    <property type="entry name" value="7tm_4"/>
    <property type="match status" value="1"/>
</dbReference>
<dbReference type="InterPro" id="IPR000276">
    <property type="entry name" value="GPCR_Rhodpsn"/>
</dbReference>
<feature type="transmembrane region" description="Helical" evidence="12">
    <location>
        <begin position="166"/>
        <end position="189"/>
    </location>
</feature>
<dbReference type="RefSeq" id="XP_054849818.1">
    <property type="nucleotide sequence ID" value="XM_054993843.1"/>
</dbReference>
<dbReference type="PRINTS" id="PR00237">
    <property type="entry name" value="GPCRRHODOPSN"/>
</dbReference>
<evidence type="ECO:0000256" key="1">
    <source>
        <dbReference type="ARBA" id="ARBA00004651"/>
    </source>
</evidence>
<dbReference type="AlphaFoldDB" id="A0AA97K4E9"/>
<keyword evidence="4 12" id="KW-0812">Transmembrane</keyword>
<evidence type="ECO:0000259" key="13">
    <source>
        <dbReference type="PROSITE" id="PS50262"/>
    </source>
</evidence>
<dbReference type="InterPro" id="IPR050516">
    <property type="entry name" value="Olfactory_GPCR"/>
</dbReference>
<feature type="transmembrane region" description="Helical" evidence="12">
    <location>
        <begin position="299"/>
        <end position="318"/>
    </location>
</feature>
<dbReference type="GO" id="GO:0005886">
    <property type="term" value="C:plasma membrane"/>
    <property type="evidence" value="ECO:0007669"/>
    <property type="project" value="UniProtKB-SubCell"/>
</dbReference>
<dbReference type="PROSITE" id="PS50262">
    <property type="entry name" value="G_PROTEIN_RECEP_F1_2"/>
    <property type="match status" value="1"/>
</dbReference>
<evidence type="ECO:0000256" key="2">
    <source>
        <dbReference type="ARBA" id="ARBA00022475"/>
    </source>
</evidence>
<dbReference type="PRINTS" id="PR00245">
    <property type="entry name" value="OLFACTORYR"/>
</dbReference>
<keyword evidence="10" id="KW-0325">Glycoprotein</keyword>
<evidence type="ECO:0000256" key="5">
    <source>
        <dbReference type="ARBA" id="ARBA00022725"/>
    </source>
</evidence>
<dbReference type="GeneID" id="129339251"/>
<dbReference type="Proteomes" id="UP001190640">
    <property type="component" value="Chromosome 12"/>
</dbReference>
<evidence type="ECO:0000256" key="3">
    <source>
        <dbReference type="ARBA" id="ARBA00022606"/>
    </source>
</evidence>
<feature type="transmembrane region" description="Helical" evidence="12">
    <location>
        <begin position="86"/>
        <end position="108"/>
    </location>
</feature>